<evidence type="ECO:0000313" key="7">
    <source>
        <dbReference type="Proteomes" id="UP001187471"/>
    </source>
</evidence>
<dbReference type="GO" id="GO:0005634">
    <property type="term" value="C:nucleus"/>
    <property type="evidence" value="ECO:0007669"/>
    <property type="project" value="TreeGrafter"/>
</dbReference>
<dbReference type="Pfam" id="PF02902">
    <property type="entry name" value="Peptidase_C48"/>
    <property type="match status" value="1"/>
</dbReference>
<keyword evidence="2" id="KW-0645">Protease</keyword>
<accession>A0AA88S1R0</accession>
<keyword evidence="3" id="KW-0378">Hydrolase</keyword>
<dbReference type="PANTHER" id="PTHR12606">
    <property type="entry name" value="SENTRIN/SUMO-SPECIFIC PROTEASE"/>
    <property type="match status" value="1"/>
</dbReference>
<evidence type="ECO:0000256" key="4">
    <source>
        <dbReference type="ARBA" id="ARBA00022807"/>
    </source>
</evidence>
<evidence type="ECO:0000313" key="6">
    <source>
        <dbReference type="EMBL" id="KAK2994508.1"/>
    </source>
</evidence>
<feature type="domain" description="Ubiquitin-like protease family profile" evidence="5">
    <location>
        <begin position="366"/>
        <end position="497"/>
    </location>
</feature>
<dbReference type="AlphaFoldDB" id="A0AA88S1R0"/>
<protein>
    <recommendedName>
        <fullName evidence="5">Ubiquitin-like protease family profile domain-containing protein</fullName>
    </recommendedName>
</protein>
<comment type="caution">
    <text evidence="6">The sequence shown here is derived from an EMBL/GenBank/DDBJ whole genome shotgun (WGS) entry which is preliminary data.</text>
</comment>
<dbReference type="Gene3D" id="3.40.395.10">
    <property type="entry name" value="Adenoviral Proteinase, Chain A"/>
    <property type="match status" value="1"/>
</dbReference>
<keyword evidence="4" id="KW-0788">Thiol protease</keyword>
<proteinExistence type="inferred from homology"/>
<evidence type="ECO:0000259" key="5">
    <source>
        <dbReference type="PROSITE" id="PS50600"/>
    </source>
</evidence>
<dbReference type="SUPFAM" id="SSF54001">
    <property type="entry name" value="Cysteine proteinases"/>
    <property type="match status" value="1"/>
</dbReference>
<dbReference type="Proteomes" id="UP001187471">
    <property type="component" value="Unassembled WGS sequence"/>
</dbReference>
<dbReference type="GO" id="GO:0016926">
    <property type="term" value="P:protein desumoylation"/>
    <property type="evidence" value="ECO:0007669"/>
    <property type="project" value="TreeGrafter"/>
</dbReference>
<dbReference type="InterPro" id="IPR003653">
    <property type="entry name" value="Peptidase_C48_C"/>
</dbReference>
<organism evidence="6 7">
    <name type="scientific">Escallonia rubra</name>
    <dbReference type="NCBI Taxonomy" id="112253"/>
    <lineage>
        <taxon>Eukaryota</taxon>
        <taxon>Viridiplantae</taxon>
        <taxon>Streptophyta</taxon>
        <taxon>Embryophyta</taxon>
        <taxon>Tracheophyta</taxon>
        <taxon>Spermatophyta</taxon>
        <taxon>Magnoliopsida</taxon>
        <taxon>eudicotyledons</taxon>
        <taxon>Gunneridae</taxon>
        <taxon>Pentapetalae</taxon>
        <taxon>asterids</taxon>
        <taxon>campanulids</taxon>
        <taxon>Escalloniales</taxon>
        <taxon>Escalloniaceae</taxon>
        <taxon>Escallonia</taxon>
    </lineage>
</organism>
<name>A0AA88S1R0_9ASTE</name>
<comment type="similarity">
    <text evidence="1">Belongs to the peptidase C48 family.</text>
</comment>
<dbReference type="EMBL" id="JAVXUO010000198">
    <property type="protein sequence ID" value="KAK2994508.1"/>
    <property type="molecule type" value="Genomic_DNA"/>
</dbReference>
<dbReference type="GO" id="GO:0016929">
    <property type="term" value="F:deSUMOylase activity"/>
    <property type="evidence" value="ECO:0007669"/>
    <property type="project" value="TreeGrafter"/>
</dbReference>
<sequence length="497" mass="56695">MGALTSNRKRGDDSYTSNLKYPSLYSRDITTHIAKKPRISQPLQPSTGRLISSNSAVSKYSRYPVPKSQLRREVLGPVRTSRFGLAGSSRVSFGGDKRESFGFEVDSGLSLSGNKSEAMGNALWTNYDEKRRDAIDSFMFLGKKKEREEVVEAIDVKDDVLEDDSGFEILEDGHKWRPHRIVETDGNVEIVENGPDRRLGQTNKEVEVVEDQHEWQSHQVGETNGNVVDLMELDGKVAEGNNFQPSTSSVVSGLTNVNLKVERAEKMLDSLSLYGEVDNLEEPLHRRLLDSARRHNDKLNGLQSQIKVKEALLASLRLLRPAKKPHEDATVREPFVPLTKEEEAEVSRALNSNRRKILVTHENSNIEITGQVLQCLRPGAWLNDEVINLYFELLKEREKREPQKFLKCHFFNTFFYKKLVSGRSGYDFKSVGRWTTQRKLGYCLLECDKIFVPIHKEVHWCLAVINKKDEKFQYLDSLGGQDKQVMRMLLGKVTNRI</sequence>
<dbReference type="InterPro" id="IPR038765">
    <property type="entry name" value="Papain-like_cys_pep_sf"/>
</dbReference>
<dbReference type="GO" id="GO:0006508">
    <property type="term" value="P:proteolysis"/>
    <property type="evidence" value="ECO:0007669"/>
    <property type="project" value="UniProtKB-KW"/>
</dbReference>
<evidence type="ECO:0000256" key="2">
    <source>
        <dbReference type="ARBA" id="ARBA00022670"/>
    </source>
</evidence>
<dbReference type="PROSITE" id="PS50600">
    <property type="entry name" value="ULP_PROTEASE"/>
    <property type="match status" value="1"/>
</dbReference>
<evidence type="ECO:0000256" key="1">
    <source>
        <dbReference type="ARBA" id="ARBA00005234"/>
    </source>
</evidence>
<keyword evidence="7" id="KW-1185">Reference proteome</keyword>
<gene>
    <name evidence="6" type="ORF">RJ640_001457</name>
</gene>
<evidence type="ECO:0000256" key="3">
    <source>
        <dbReference type="ARBA" id="ARBA00022801"/>
    </source>
</evidence>
<reference evidence="6" key="1">
    <citation type="submission" date="2022-12" db="EMBL/GenBank/DDBJ databases">
        <title>Draft genome assemblies for two species of Escallonia (Escalloniales).</title>
        <authorList>
            <person name="Chanderbali A."/>
            <person name="Dervinis C."/>
            <person name="Anghel I."/>
            <person name="Soltis D."/>
            <person name="Soltis P."/>
            <person name="Zapata F."/>
        </authorList>
    </citation>
    <scope>NUCLEOTIDE SEQUENCE</scope>
    <source>
        <strain evidence="6">UCBG92.1500</strain>
        <tissue evidence="6">Leaf</tissue>
    </source>
</reference>
<dbReference type="PANTHER" id="PTHR12606:SF1">
    <property type="entry name" value="UBIQUITIN-LIKE-SPECIFIC PROTEASE 1A"/>
    <property type="match status" value="1"/>
</dbReference>